<dbReference type="InterPro" id="IPR037523">
    <property type="entry name" value="VOC_core"/>
</dbReference>
<gene>
    <name evidence="2" type="ORF">Aam_040_046</name>
</gene>
<accession>A0A0D6PG90</accession>
<dbReference type="Pfam" id="PF00903">
    <property type="entry name" value="Glyoxalase"/>
    <property type="match status" value="1"/>
</dbReference>
<dbReference type="SUPFAM" id="SSF54593">
    <property type="entry name" value="Glyoxalase/Bleomycin resistance protein/Dihydroxybiphenyl dioxygenase"/>
    <property type="match status" value="1"/>
</dbReference>
<dbReference type="AlphaFoldDB" id="A0A0D6PG90"/>
<feature type="domain" description="VOC" evidence="1">
    <location>
        <begin position="1"/>
        <end position="119"/>
    </location>
</feature>
<dbReference type="InterPro" id="IPR029068">
    <property type="entry name" value="Glyas_Bleomycin-R_OHBP_Dase"/>
</dbReference>
<sequence>MLDHVSLKVADFQTSLAFYKTILPVLGIGMLYGDGESYAGFGIAPKAFFWINKSGLPGTGTHIAFPAESRAAVDAFYQTALAAGAKDNGPPALRPHYHPDYYGAFIFDPDGYNIEAVCHHRPT</sequence>
<dbReference type="STRING" id="1120923.SAMN02746095_02765"/>
<dbReference type="PANTHER" id="PTHR35006:SF2">
    <property type="entry name" value="GLYOXALASE FAMILY PROTEIN (AFU_ORTHOLOGUE AFUA_5G14830)"/>
    <property type="match status" value="1"/>
</dbReference>
<dbReference type="OrthoDB" id="9807407at2"/>
<evidence type="ECO:0000313" key="3">
    <source>
        <dbReference type="Proteomes" id="UP000032668"/>
    </source>
</evidence>
<dbReference type="PROSITE" id="PS51819">
    <property type="entry name" value="VOC"/>
    <property type="match status" value="1"/>
</dbReference>
<dbReference type="EMBL" id="BANC01000040">
    <property type="protein sequence ID" value="GAN80218.1"/>
    <property type="molecule type" value="Genomic_DNA"/>
</dbReference>
<dbReference type="GO" id="GO:0016829">
    <property type="term" value="F:lyase activity"/>
    <property type="evidence" value="ECO:0007669"/>
    <property type="project" value="UniProtKB-KW"/>
</dbReference>
<name>A0A0D6PG90_9PROT</name>
<dbReference type="InterPro" id="IPR004360">
    <property type="entry name" value="Glyas_Fos-R_dOase_dom"/>
</dbReference>
<proteinExistence type="predicted"/>
<evidence type="ECO:0000313" key="2">
    <source>
        <dbReference type="EMBL" id="GAN80218.1"/>
    </source>
</evidence>
<comment type="caution">
    <text evidence="2">The sequence shown here is derived from an EMBL/GenBank/DDBJ whole genome shotgun (WGS) entry which is preliminary data.</text>
</comment>
<dbReference type="Gene3D" id="3.10.180.10">
    <property type="entry name" value="2,3-Dihydroxybiphenyl 1,2-Dioxygenase, domain 1"/>
    <property type="match status" value="1"/>
</dbReference>
<evidence type="ECO:0000259" key="1">
    <source>
        <dbReference type="PROSITE" id="PS51819"/>
    </source>
</evidence>
<organism evidence="2 3">
    <name type="scientific">Acidocella aminolytica 101 = DSM 11237</name>
    <dbReference type="NCBI Taxonomy" id="1120923"/>
    <lineage>
        <taxon>Bacteria</taxon>
        <taxon>Pseudomonadati</taxon>
        <taxon>Pseudomonadota</taxon>
        <taxon>Alphaproteobacteria</taxon>
        <taxon>Acetobacterales</taxon>
        <taxon>Acidocellaceae</taxon>
        <taxon>Acidocella</taxon>
    </lineage>
</organism>
<dbReference type="Proteomes" id="UP000032668">
    <property type="component" value="Unassembled WGS sequence"/>
</dbReference>
<reference evidence="2 3" key="1">
    <citation type="submission" date="2012-11" db="EMBL/GenBank/DDBJ databases">
        <title>Whole genome sequence of Acidocella aminolytica 101 = DSM 11237.</title>
        <authorList>
            <person name="Azuma Y."/>
            <person name="Higashiura N."/>
            <person name="Hirakawa H."/>
            <person name="Matsushita K."/>
        </authorList>
    </citation>
    <scope>NUCLEOTIDE SEQUENCE [LARGE SCALE GENOMIC DNA]</scope>
    <source>
        <strain evidence="3">101 / DSM 11237</strain>
    </source>
</reference>
<keyword evidence="2" id="KW-0456">Lyase</keyword>
<dbReference type="RefSeq" id="WP_048878644.1">
    <property type="nucleotide sequence ID" value="NZ_BANC01000040.1"/>
</dbReference>
<dbReference type="PANTHER" id="PTHR35006">
    <property type="entry name" value="GLYOXALASE FAMILY PROTEIN (AFU_ORTHOLOGUE AFUA_5G14830)"/>
    <property type="match status" value="1"/>
</dbReference>
<keyword evidence="3" id="KW-1185">Reference proteome</keyword>
<dbReference type="CDD" id="cd07262">
    <property type="entry name" value="VOC_like"/>
    <property type="match status" value="1"/>
</dbReference>
<protein>
    <submittedName>
        <fullName evidence="2">Lactoylglutathione lyase</fullName>
    </submittedName>
</protein>